<reference evidence="2" key="1">
    <citation type="submission" date="2016-01" db="EMBL/GenBank/DDBJ databases">
        <authorList>
            <person name="Peeters C."/>
        </authorList>
    </citation>
    <scope>NUCLEOTIDE SEQUENCE [LARGE SCALE GENOMIC DNA]</scope>
    <source>
        <strain evidence="2">LMG 22934</strain>
    </source>
</reference>
<name>A0A158J7H2_9BURK</name>
<sequence length="146" mass="15649">MRKAWMAAVVVAMSGGLGACVHRLSPSAEVVRAADYGPYPADYKSIIDQYHKARIKDPGSIQVEYLSTPQKAWDGFSFNPYFGYVVCLTVSTSNSDGGVTGSQLTGVFIKDGSVVTYRSAGYSDKSADLGVRDMCKDVVGKFDTPA</sequence>
<evidence type="ECO:0008006" key="4">
    <source>
        <dbReference type="Google" id="ProtNLM"/>
    </source>
</evidence>
<keyword evidence="3" id="KW-1185">Reference proteome</keyword>
<gene>
    <name evidence="2" type="ORF">AWB65_06086</name>
</gene>
<comment type="caution">
    <text evidence="2">The sequence shown here is derived from an EMBL/GenBank/DDBJ whole genome shotgun (WGS) entry which is preliminary data.</text>
</comment>
<dbReference type="AlphaFoldDB" id="A0A158J7H2"/>
<evidence type="ECO:0000313" key="3">
    <source>
        <dbReference type="Proteomes" id="UP000054977"/>
    </source>
</evidence>
<feature type="chain" id="PRO_5011118572" description="Lipoprotein" evidence="1">
    <location>
        <begin position="20"/>
        <end position="146"/>
    </location>
</feature>
<dbReference type="OrthoDB" id="9157170at2"/>
<evidence type="ECO:0000313" key="2">
    <source>
        <dbReference type="EMBL" id="SAL64768.1"/>
    </source>
</evidence>
<dbReference type="RefSeq" id="WP_087670636.1">
    <property type="nucleotide sequence ID" value="NZ_FCNW02000064.1"/>
</dbReference>
<dbReference type="PROSITE" id="PS51257">
    <property type="entry name" value="PROKAR_LIPOPROTEIN"/>
    <property type="match status" value="1"/>
</dbReference>
<keyword evidence="1" id="KW-0732">Signal</keyword>
<organism evidence="2 3">
    <name type="scientific">Caballeronia humi</name>
    <dbReference type="NCBI Taxonomy" id="326474"/>
    <lineage>
        <taxon>Bacteria</taxon>
        <taxon>Pseudomonadati</taxon>
        <taxon>Pseudomonadota</taxon>
        <taxon>Betaproteobacteria</taxon>
        <taxon>Burkholderiales</taxon>
        <taxon>Burkholderiaceae</taxon>
        <taxon>Caballeronia</taxon>
    </lineage>
</organism>
<protein>
    <recommendedName>
        <fullName evidence="4">Lipoprotein</fullName>
    </recommendedName>
</protein>
<evidence type="ECO:0000256" key="1">
    <source>
        <dbReference type="SAM" id="SignalP"/>
    </source>
</evidence>
<dbReference type="Proteomes" id="UP000054977">
    <property type="component" value="Unassembled WGS sequence"/>
</dbReference>
<proteinExistence type="predicted"/>
<accession>A0A158J7H2</accession>
<dbReference type="EMBL" id="FCNW02000064">
    <property type="protein sequence ID" value="SAL64768.1"/>
    <property type="molecule type" value="Genomic_DNA"/>
</dbReference>
<feature type="signal peptide" evidence="1">
    <location>
        <begin position="1"/>
        <end position="19"/>
    </location>
</feature>